<sequence>MKIAVLIPCYNEEQTIGDVIDAFRKQLPNAEIYVFDNNSKDKTSEIARRHGAIVRHEFQQGKGHVVRSMFRNIEADCYVMVDGDNTYPAEFVHDLIAPIQEGRANMVIGDRLSNGTYVKENKRKFHNLGNTMVKNCINFLYKKKLCDIMTGYRAFDRLFVKTMPIMSPGFEIETEMTIHALDKRLSIVEVPILYRDRPEGSYSKLNTLADGRKVLYKIFSLFKEYKPMLFFTAWSALFLILGLAVGIPVIAEYFSTQFITRVPSAILAVGLVVLSVLSFACGAILDTVASNQRKQYELELNRIQAESKPKPVQGMTRTGGSI</sequence>
<dbReference type="STRING" id="361279.SAMN05421663_101262"/>
<dbReference type="InterPro" id="IPR050256">
    <property type="entry name" value="Glycosyltransferase_2"/>
</dbReference>
<keyword evidence="1" id="KW-0472">Membrane</keyword>
<evidence type="ECO:0000313" key="4">
    <source>
        <dbReference type="Proteomes" id="UP000198666"/>
    </source>
</evidence>
<name>A0A1G6IHE1_9BACI</name>
<feature type="transmembrane region" description="Helical" evidence="1">
    <location>
        <begin position="262"/>
        <end position="285"/>
    </location>
</feature>
<organism evidence="3 4">
    <name type="scientific">Terribacillus halophilus</name>
    <dbReference type="NCBI Taxonomy" id="361279"/>
    <lineage>
        <taxon>Bacteria</taxon>
        <taxon>Bacillati</taxon>
        <taxon>Bacillota</taxon>
        <taxon>Bacilli</taxon>
        <taxon>Bacillales</taxon>
        <taxon>Bacillaceae</taxon>
        <taxon>Terribacillus</taxon>
    </lineage>
</organism>
<dbReference type="Proteomes" id="UP000198666">
    <property type="component" value="Unassembled WGS sequence"/>
</dbReference>
<dbReference type="Pfam" id="PF00535">
    <property type="entry name" value="Glycos_transf_2"/>
    <property type="match status" value="1"/>
</dbReference>
<evidence type="ECO:0000313" key="3">
    <source>
        <dbReference type="EMBL" id="SDC05156.1"/>
    </source>
</evidence>
<evidence type="ECO:0000256" key="1">
    <source>
        <dbReference type="SAM" id="Phobius"/>
    </source>
</evidence>
<gene>
    <name evidence="3" type="ORF">SAMN05421663_101262</name>
</gene>
<feature type="domain" description="Glycosyltransferase 2-like" evidence="2">
    <location>
        <begin position="5"/>
        <end position="132"/>
    </location>
</feature>
<keyword evidence="1" id="KW-1133">Transmembrane helix</keyword>
<protein>
    <submittedName>
        <fullName evidence="3">Glycosyltransferase involved in cell wall bisynthesis</fullName>
    </submittedName>
</protein>
<keyword evidence="1" id="KW-0812">Transmembrane</keyword>
<keyword evidence="4" id="KW-1185">Reference proteome</keyword>
<dbReference type="OrthoDB" id="9810303at2"/>
<dbReference type="InterPro" id="IPR001173">
    <property type="entry name" value="Glyco_trans_2-like"/>
</dbReference>
<reference evidence="4" key="1">
    <citation type="submission" date="2016-10" db="EMBL/GenBank/DDBJ databases">
        <authorList>
            <person name="Varghese N."/>
            <person name="Submissions S."/>
        </authorList>
    </citation>
    <scope>NUCLEOTIDE SEQUENCE [LARGE SCALE GENOMIC DNA]</scope>
    <source>
        <strain evidence="4">DSM 21620</strain>
    </source>
</reference>
<dbReference type="Gene3D" id="3.90.550.10">
    <property type="entry name" value="Spore Coat Polysaccharide Biosynthesis Protein SpsA, Chain A"/>
    <property type="match status" value="1"/>
</dbReference>
<evidence type="ECO:0000259" key="2">
    <source>
        <dbReference type="Pfam" id="PF00535"/>
    </source>
</evidence>
<keyword evidence="3" id="KW-0808">Transferase</keyword>
<dbReference type="CDD" id="cd04179">
    <property type="entry name" value="DPM_DPG-synthase_like"/>
    <property type="match status" value="1"/>
</dbReference>
<feature type="transmembrane region" description="Helical" evidence="1">
    <location>
        <begin position="228"/>
        <end position="250"/>
    </location>
</feature>
<dbReference type="PANTHER" id="PTHR48090">
    <property type="entry name" value="UNDECAPRENYL-PHOSPHATE 4-DEOXY-4-FORMAMIDO-L-ARABINOSE TRANSFERASE-RELATED"/>
    <property type="match status" value="1"/>
</dbReference>
<dbReference type="EMBL" id="FMZB01000001">
    <property type="protein sequence ID" value="SDC05156.1"/>
    <property type="molecule type" value="Genomic_DNA"/>
</dbReference>
<proteinExistence type="predicted"/>
<dbReference type="SUPFAM" id="SSF53448">
    <property type="entry name" value="Nucleotide-diphospho-sugar transferases"/>
    <property type="match status" value="1"/>
</dbReference>
<dbReference type="AlphaFoldDB" id="A0A1G6IHE1"/>
<dbReference type="PANTHER" id="PTHR48090:SF7">
    <property type="entry name" value="RFBJ PROTEIN"/>
    <property type="match status" value="1"/>
</dbReference>
<dbReference type="GO" id="GO:0016740">
    <property type="term" value="F:transferase activity"/>
    <property type="evidence" value="ECO:0007669"/>
    <property type="project" value="UniProtKB-KW"/>
</dbReference>
<dbReference type="InterPro" id="IPR029044">
    <property type="entry name" value="Nucleotide-diphossugar_trans"/>
</dbReference>
<accession>A0A1G6IHE1</accession>
<dbReference type="RefSeq" id="WP_093725209.1">
    <property type="nucleotide sequence ID" value="NZ_FMZB01000001.1"/>
</dbReference>